<name>A0A075B124_ROZAC</name>
<organism evidence="2 3">
    <name type="scientific">Rozella allomycis (strain CSF55)</name>
    <dbReference type="NCBI Taxonomy" id="988480"/>
    <lineage>
        <taxon>Eukaryota</taxon>
        <taxon>Fungi</taxon>
        <taxon>Fungi incertae sedis</taxon>
        <taxon>Cryptomycota</taxon>
        <taxon>Cryptomycota incertae sedis</taxon>
        <taxon>Rozella</taxon>
    </lineage>
</organism>
<accession>A0A075B124</accession>
<sequence length="231" mass="26604">PILDTIIDFSNKLILSSDASGSAIGGLYGIAKKECLALKHNQKVFRPYLYNYDFDLLLVTSEKNRADGLSRIDVSVNVNVHNILNDYSPDEHHASFRYIYEFLKTGVVNEELSKMEQERLRTVALDYVLIQDYLYLKPLPPYTNPRRVISDVDKQKALISEAHDGLYGGHKGRDSMIEKLCTRFYCPGMVKEIFEYVKTCTQCQMFSKQRFNEDLFVSFPPSVWNTVHIDV</sequence>
<dbReference type="InterPro" id="IPR050951">
    <property type="entry name" value="Retrovirus_Pol_polyprotein"/>
</dbReference>
<dbReference type="InterPro" id="IPR041588">
    <property type="entry name" value="Integrase_H2C2"/>
</dbReference>
<feature type="non-terminal residue" evidence="2">
    <location>
        <position position="1"/>
    </location>
</feature>
<dbReference type="PANTHER" id="PTHR37984">
    <property type="entry name" value="PROTEIN CBG26694"/>
    <property type="match status" value="1"/>
</dbReference>
<dbReference type="PANTHER" id="PTHR37984:SF5">
    <property type="entry name" value="PROTEIN NYNRIN-LIKE"/>
    <property type="match status" value="1"/>
</dbReference>
<feature type="domain" description="Integrase zinc-binding" evidence="1">
    <location>
        <begin position="154"/>
        <end position="207"/>
    </location>
</feature>
<dbReference type="STRING" id="988480.A0A075B124"/>
<keyword evidence="3" id="KW-1185">Reference proteome</keyword>
<evidence type="ECO:0000313" key="2">
    <source>
        <dbReference type="EMBL" id="EPZ36274.1"/>
    </source>
</evidence>
<dbReference type="Proteomes" id="UP000030755">
    <property type="component" value="Unassembled WGS sequence"/>
</dbReference>
<gene>
    <name evidence="2" type="ORF">O9G_006278</name>
</gene>
<evidence type="ECO:0000259" key="1">
    <source>
        <dbReference type="Pfam" id="PF17921"/>
    </source>
</evidence>
<proteinExistence type="predicted"/>
<dbReference type="Pfam" id="PF17921">
    <property type="entry name" value="Integrase_H2C2"/>
    <property type="match status" value="1"/>
</dbReference>
<protein>
    <recommendedName>
        <fullName evidence="1">Integrase zinc-binding domain-containing protein</fullName>
    </recommendedName>
</protein>
<dbReference type="AlphaFoldDB" id="A0A075B124"/>
<dbReference type="EMBL" id="KE560606">
    <property type="protein sequence ID" value="EPZ36274.1"/>
    <property type="molecule type" value="Genomic_DNA"/>
</dbReference>
<dbReference type="HOGENOM" id="CLU_1202367_0_0_1"/>
<dbReference type="Gene3D" id="1.10.340.70">
    <property type="match status" value="1"/>
</dbReference>
<feature type="non-terminal residue" evidence="2">
    <location>
        <position position="231"/>
    </location>
</feature>
<evidence type="ECO:0000313" key="3">
    <source>
        <dbReference type="Proteomes" id="UP000030755"/>
    </source>
</evidence>
<reference evidence="2 3" key="1">
    <citation type="journal article" date="2013" name="Curr. Biol.">
        <title>Shared signatures of parasitism and phylogenomics unite Cryptomycota and microsporidia.</title>
        <authorList>
            <person name="James T.Y."/>
            <person name="Pelin A."/>
            <person name="Bonen L."/>
            <person name="Ahrendt S."/>
            <person name="Sain D."/>
            <person name="Corradi N."/>
            <person name="Stajich J.E."/>
        </authorList>
    </citation>
    <scope>NUCLEOTIDE SEQUENCE [LARGE SCALE GENOMIC DNA]</scope>
    <source>
        <strain evidence="2 3">CSF55</strain>
    </source>
</reference>
<dbReference type="OrthoDB" id="4488294at2759"/>